<sequence>MCFAAWLLSGSAPAENSLLVFYQALTVVFFIFGAAIAVIGVVVTIRPSALKPLEKKSNRFISKEDIINLLKRLRQGYLNLTARHPRVFGLLAALGGLLLIFLALQGM</sequence>
<comment type="caution">
    <text evidence="2">The sequence shown here is derived from an EMBL/GenBank/DDBJ whole genome shotgun (WGS) entry which is preliminary data.</text>
</comment>
<dbReference type="EMBL" id="ACJN02000003">
    <property type="protein sequence ID" value="EFI33412.1"/>
    <property type="molecule type" value="Genomic_DNA"/>
</dbReference>
<keyword evidence="1" id="KW-0472">Membrane</keyword>
<evidence type="ECO:0000256" key="1">
    <source>
        <dbReference type="SAM" id="Phobius"/>
    </source>
</evidence>
<proteinExistence type="predicted"/>
<dbReference type="RefSeq" id="WP_008870765.1">
    <property type="nucleotide sequence ID" value="NZ_ACJN02000003.1"/>
</dbReference>
<organism evidence="2 3">
    <name type="scientific">Desulfonatronospira thiodismutans ASO3-1</name>
    <dbReference type="NCBI Taxonomy" id="555779"/>
    <lineage>
        <taxon>Bacteria</taxon>
        <taxon>Pseudomonadati</taxon>
        <taxon>Thermodesulfobacteriota</taxon>
        <taxon>Desulfovibrionia</taxon>
        <taxon>Desulfovibrionales</taxon>
        <taxon>Desulfonatronovibrionaceae</taxon>
        <taxon>Desulfonatronospira</taxon>
    </lineage>
</organism>
<evidence type="ECO:0000313" key="2">
    <source>
        <dbReference type="EMBL" id="EFI33412.1"/>
    </source>
</evidence>
<name>D6SRU6_9BACT</name>
<reference evidence="2" key="1">
    <citation type="submission" date="2010-05" db="EMBL/GenBank/DDBJ databases">
        <title>The draft genome of Desulfonatronospira thiodismutans ASO3-1.</title>
        <authorList>
            <consortium name="US DOE Joint Genome Institute (JGI-PGF)"/>
            <person name="Lucas S."/>
            <person name="Copeland A."/>
            <person name="Lapidus A."/>
            <person name="Cheng J.-F."/>
            <person name="Bruce D."/>
            <person name="Goodwin L."/>
            <person name="Pitluck S."/>
            <person name="Chertkov O."/>
            <person name="Brettin T."/>
            <person name="Detter J.C."/>
            <person name="Han C."/>
            <person name="Land M.L."/>
            <person name="Hauser L."/>
            <person name="Kyrpides N."/>
            <person name="Mikhailova N."/>
            <person name="Muyzer G."/>
            <person name="Woyke T."/>
        </authorList>
    </citation>
    <scope>NUCLEOTIDE SEQUENCE [LARGE SCALE GENOMIC DNA]</scope>
    <source>
        <strain evidence="2">ASO3-1</strain>
    </source>
</reference>
<dbReference type="AlphaFoldDB" id="D6SRU6"/>
<dbReference type="Proteomes" id="UP000005496">
    <property type="component" value="Unassembled WGS sequence"/>
</dbReference>
<accession>D6SRU6</accession>
<keyword evidence="1" id="KW-1133">Transmembrane helix</keyword>
<dbReference type="OrthoDB" id="5474286at2"/>
<feature type="transmembrane region" description="Helical" evidence="1">
    <location>
        <begin position="87"/>
        <end position="104"/>
    </location>
</feature>
<feature type="transmembrane region" description="Helical" evidence="1">
    <location>
        <begin position="24"/>
        <end position="45"/>
    </location>
</feature>
<keyword evidence="3" id="KW-1185">Reference proteome</keyword>
<evidence type="ECO:0000313" key="3">
    <source>
        <dbReference type="Proteomes" id="UP000005496"/>
    </source>
</evidence>
<keyword evidence="1" id="KW-0812">Transmembrane</keyword>
<gene>
    <name evidence="2" type="ORF">Dthio_PD0744</name>
</gene>
<protein>
    <submittedName>
        <fullName evidence="2">Uncharacterized protein</fullName>
    </submittedName>
</protein>